<accession>A0A8X6I6J9</accession>
<dbReference type="EMBL" id="BMAW01041664">
    <property type="protein sequence ID" value="GFS30054.1"/>
    <property type="molecule type" value="Genomic_DNA"/>
</dbReference>
<dbReference type="AlphaFoldDB" id="A0A8X6I6J9"/>
<proteinExistence type="predicted"/>
<keyword evidence="2" id="KW-1185">Reference proteome</keyword>
<evidence type="ECO:0000313" key="1">
    <source>
        <dbReference type="EMBL" id="GFS30054.1"/>
    </source>
</evidence>
<gene>
    <name evidence="1" type="ORF">NPIL_87431</name>
</gene>
<protein>
    <submittedName>
        <fullName evidence="1">Uncharacterized protein</fullName>
    </submittedName>
</protein>
<evidence type="ECO:0000313" key="2">
    <source>
        <dbReference type="Proteomes" id="UP000887013"/>
    </source>
</evidence>
<sequence length="83" mass="9868">MDWRGGPSSSEYRPKTVIYYGRLIRLPLITRRDIILSCFRLQLLVNIIDFDNLITGRIQRVNWRQCKLAMSWWHSIGKDLGFV</sequence>
<comment type="caution">
    <text evidence="1">The sequence shown here is derived from an EMBL/GenBank/DDBJ whole genome shotgun (WGS) entry which is preliminary data.</text>
</comment>
<dbReference type="OrthoDB" id="10355500at2759"/>
<reference evidence="1" key="1">
    <citation type="submission" date="2020-08" db="EMBL/GenBank/DDBJ databases">
        <title>Multicomponent nature underlies the extraordinary mechanical properties of spider dragline silk.</title>
        <authorList>
            <person name="Kono N."/>
            <person name="Nakamura H."/>
            <person name="Mori M."/>
            <person name="Yoshida Y."/>
            <person name="Ohtoshi R."/>
            <person name="Malay A.D."/>
            <person name="Moran D.A.P."/>
            <person name="Tomita M."/>
            <person name="Numata K."/>
            <person name="Arakawa K."/>
        </authorList>
    </citation>
    <scope>NUCLEOTIDE SEQUENCE</scope>
</reference>
<dbReference type="Proteomes" id="UP000887013">
    <property type="component" value="Unassembled WGS sequence"/>
</dbReference>
<organism evidence="1 2">
    <name type="scientific">Nephila pilipes</name>
    <name type="common">Giant wood spider</name>
    <name type="synonym">Nephila maculata</name>
    <dbReference type="NCBI Taxonomy" id="299642"/>
    <lineage>
        <taxon>Eukaryota</taxon>
        <taxon>Metazoa</taxon>
        <taxon>Ecdysozoa</taxon>
        <taxon>Arthropoda</taxon>
        <taxon>Chelicerata</taxon>
        <taxon>Arachnida</taxon>
        <taxon>Araneae</taxon>
        <taxon>Araneomorphae</taxon>
        <taxon>Entelegynae</taxon>
        <taxon>Araneoidea</taxon>
        <taxon>Nephilidae</taxon>
        <taxon>Nephila</taxon>
    </lineage>
</organism>
<name>A0A8X6I6J9_NEPPI</name>